<name>A0A1H9D595_9GAMM</name>
<dbReference type="OrthoDB" id="1188513at2"/>
<feature type="chain" id="PRO_5011599921" evidence="1">
    <location>
        <begin position="22"/>
        <end position="400"/>
    </location>
</feature>
<keyword evidence="1" id="KW-0732">Signal</keyword>
<gene>
    <name evidence="2" type="ORF">SAMN03080615_00353</name>
</gene>
<dbReference type="Proteomes" id="UP000198749">
    <property type="component" value="Unassembled WGS sequence"/>
</dbReference>
<organism evidence="2 3">
    <name type="scientific">Amphritea atlantica</name>
    <dbReference type="NCBI Taxonomy" id="355243"/>
    <lineage>
        <taxon>Bacteria</taxon>
        <taxon>Pseudomonadati</taxon>
        <taxon>Pseudomonadota</taxon>
        <taxon>Gammaproteobacteria</taxon>
        <taxon>Oceanospirillales</taxon>
        <taxon>Oceanospirillaceae</taxon>
        <taxon>Amphritea</taxon>
    </lineage>
</organism>
<dbReference type="STRING" id="355243.SAMN03080615_00353"/>
<dbReference type="EMBL" id="FOGB01000001">
    <property type="protein sequence ID" value="SEQ08646.1"/>
    <property type="molecule type" value="Genomic_DNA"/>
</dbReference>
<reference evidence="3" key="1">
    <citation type="submission" date="2016-10" db="EMBL/GenBank/DDBJ databases">
        <authorList>
            <person name="Varghese N."/>
            <person name="Submissions S."/>
        </authorList>
    </citation>
    <scope>NUCLEOTIDE SEQUENCE [LARGE SCALE GENOMIC DNA]</scope>
    <source>
        <strain evidence="3">DSM 18887</strain>
    </source>
</reference>
<protein>
    <submittedName>
        <fullName evidence="2">Uncharacterized protein</fullName>
    </submittedName>
</protein>
<evidence type="ECO:0000313" key="2">
    <source>
        <dbReference type="EMBL" id="SEQ08646.1"/>
    </source>
</evidence>
<accession>A0A1H9D595</accession>
<proteinExistence type="predicted"/>
<feature type="signal peptide" evidence="1">
    <location>
        <begin position="1"/>
        <end position="21"/>
    </location>
</feature>
<evidence type="ECO:0000313" key="3">
    <source>
        <dbReference type="Proteomes" id="UP000198749"/>
    </source>
</evidence>
<sequence>MCKRLWLSGLSVLLLSGSAAADEVFFEYSGRLSGELQGYLHEGQFNGQGYQSNASLALEPELYWEFNGGNDSVVFTPFYRLDQHDDERTHGDIRELSWIHVGDDWELRSGLRKVFWGVTEFNHLVDVINQTDAVEDSDGEDKLGQPMVNLSLVRDWGIVDLFVLPGFRERSFAGREGRTRSGLVVDTDNVRYESGDGDQHIDTAVRWSQSFDLFDVGLYWFNGTNRDPRLETALIQGKPVLVPVYEQMDQIGFDGQATLDSWLWKLELLWRDTPSDRYSAMQAGVEYSFYGVSDTTTDVGVLVEYGWDERGIDADTIFQNDLFLGSRIALNDAASTEFLVGFGYDLDFDSRSLFLEAGSRFGERWKLSLDARLFDARDNRDLMVNIEQDDLLQLTADYYF</sequence>
<evidence type="ECO:0000256" key="1">
    <source>
        <dbReference type="SAM" id="SignalP"/>
    </source>
</evidence>
<dbReference type="RefSeq" id="WP_091353117.1">
    <property type="nucleotide sequence ID" value="NZ_AP025284.1"/>
</dbReference>
<keyword evidence="3" id="KW-1185">Reference proteome</keyword>
<dbReference type="AlphaFoldDB" id="A0A1H9D595"/>